<gene>
    <name evidence="3" type="ORF">PYK22_01599</name>
</gene>
<dbReference type="Pfam" id="PF01436">
    <property type="entry name" value="NHL"/>
    <property type="match status" value="1"/>
</dbReference>
<dbReference type="Proteomes" id="UP000031518">
    <property type="component" value="Unassembled WGS sequence"/>
</dbReference>
<keyword evidence="4" id="KW-1185">Reference proteome</keyword>
<dbReference type="PANTHER" id="PTHR24104:SF25">
    <property type="entry name" value="PROTEIN LIN-41"/>
    <property type="match status" value="1"/>
</dbReference>
<organism evidence="3 4">
    <name type="scientific">Pyrinomonas methylaliphatogenes</name>
    <dbReference type="NCBI Taxonomy" id="454194"/>
    <lineage>
        <taxon>Bacteria</taxon>
        <taxon>Pseudomonadati</taxon>
        <taxon>Acidobacteriota</taxon>
        <taxon>Blastocatellia</taxon>
        <taxon>Blastocatellales</taxon>
        <taxon>Pyrinomonadaceae</taxon>
        <taxon>Pyrinomonas</taxon>
    </lineage>
</organism>
<dbReference type="GO" id="GO:0008270">
    <property type="term" value="F:zinc ion binding"/>
    <property type="evidence" value="ECO:0007669"/>
    <property type="project" value="UniProtKB-KW"/>
</dbReference>
<reference evidence="3 4" key="1">
    <citation type="submission" date="2013-12" db="EMBL/GenBank/DDBJ databases">
        <authorList>
            <person name="Stott M."/>
        </authorList>
    </citation>
    <scope>NUCLEOTIDE SEQUENCE [LARGE SCALE GENOMIC DNA]</scope>
    <source>
        <strain evidence="3 4">K22</strain>
    </source>
</reference>
<sequence length="338" mass="37449">MRSALGLFLLSVHLSTQVIGPVPAISIKLEPFYASANQKRLAHKLASPTALAVSPSGNVYVFDGGNSRIVKLDRAGRFIREFGGPENRAGRIRSGGLSDALAVDKDETIYVLDPIDPKVQIFNSNGRFIRSFRLPFIADNVAVNTKGEIFLAPVTAKNGPLIYVFSKDGRYLRSIGKRLVAAEGRLPQEINRVKLAVDRQDNLLVAFRSWPLIRKYTRFGKLIAESSFRIPSALMDEAASKNYSLEFFEKHPEASFVLPLLVHSITATRNSGYILLNGHVLIKLGRDGTILKEFKLQLPDSNERLFISLAAEERSNRLLLLDTRSSSIYAIKLDSPGL</sequence>
<dbReference type="EMBL" id="CBXV010000005">
    <property type="protein sequence ID" value="CDM65594.1"/>
    <property type="molecule type" value="Genomic_DNA"/>
</dbReference>
<evidence type="ECO:0000256" key="2">
    <source>
        <dbReference type="PROSITE-ProRule" id="PRU00504"/>
    </source>
</evidence>
<name>A0A0B6WZ99_9BACT</name>
<dbReference type="PROSITE" id="PS51125">
    <property type="entry name" value="NHL"/>
    <property type="match status" value="1"/>
</dbReference>
<feature type="repeat" description="NHL" evidence="2">
    <location>
        <begin position="43"/>
        <end position="75"/>
    </location>
</feature>
<proteinExistence type="predicted"/>
<dbReference type="InterPro" id="IPR001258">
    <property type="entry name" value="NHL_repeat"/>
</dbReference>
<dbReference type="Gene3D" id="2.120.10.30">
    <property type="entry name" value="TolB, C-terminal domain"/>
    <property type="match status" value="1"/>
</dbReference>
<protein>
    <submittedName>
        <fullName evidence="3">Gluconolactonase</fullName>
    </submittedName>
</protein>
<evidence type="ECO:0000256" key="1">
    <source>
        <dbReference type="ARBA" id="ARBA00022737"/>
    </source>
</evidence>
<evidence type="ECO:0000313" key="4">
    <source>
        <dbReference type="Proteomes" id="UP000031518"/>
    </source>
</evidence>
<dbReference type="OrthoDB" id="9799230at2"/>
<evidence type="ECO:0000313" key="3">
    <source>
        <dbReference type="EMBL" id="CDM65594.1"/>
    </source>
</evidence>
<reference evidence="3 4" key="2">
    <citation type="submission" date="2015-01" db="EMBL/GenBank/DDBJ databases">
        <title>Complete genome sequence of Pyrinomonas methylaliphatogenes type strain K22T.</title>
        <authorList>
            <person name="Lee K.C.Y."/>
            <person name="Power J.F."/>
            <person name="Dunfield P.F."/>
            <person name="Morgan X.C."/>
            <person name="Huttenhower C."/>
            <person name="Stott M.B."/>
        </authorList>
    </citation>
    <scope>NUCLEOTIDE SEQUENCE [LARGE SCALE GENOMIC DNA]</scope>
    <source>
        <strain evidence="3 4">K22</strain>
    </source>
</reference>
<keyword evidence="1" id="KW-0677">Repeat</keyword>
<dbReference type="RefSeq" id="WP_041975960.1">
    <property type="nucleotide sequence ID" value="NZ_CBXV010000005.1"/>
</dbReference>
<dbReference type="InterPro" id="IPR050952">
    <property type="entry name" value="TRIM-NHL_E3_ligases"/>
</dbReference>
<dbReference type="PANTHER" id="PTHR24104">
    <property type="entry name" value="E3 UBIQUITIN-PROTEIN LIGASE NHLRC1-RELATED"/>
    <property type="match status" value="1"/>
</dbReference>
<dbReference type="SUPFAM" id="SSF101898">
    <property type="entry name" value="NHL repeat"/>
    <property type="match status" value="1"/>
</dbReference>
<dbReference type="InterPro" id="IPR011042">
    <property type="entry name" value="6-blade_b-propeller_TolB-like"/>
</dbReference>
<dbReference type="AlphaFoldDB" id="A0A0B6WZ99"/>
<accession>A0A0B6WZ99</accession>
<dbReference type="CDD" id="cd05819">
    <property type="entry name" value="NHL"/>
    <property type="match status" value="1"/>
</dbReference>
<dbReference type="STRING" id="454194.PYK22_01599"/>